<keyword evidence="1" id="KW-0472">Membrane</keyword>
<evidence type="ECO:0000256" key="2">
    <source>
        <dbReference type="SAM" id="SignalP"/>
    </source>
</evidence>
<keyword evidence="2" id="KW-0732">Signal</keyword>
<sequence length="591" mass="66407">MNFLKKHITLILLLTVGCLSAQVTFEAKVSKQKLGVNERLRIDFVMNQDGDNFNPPDFNGFTVVGGPNQSVSNSWVNGVRSYKKTYSYFLAPKKRGNFTINQATISIKGNVYKTLPIKIEVTAAVDKPKDPNDPDYIASENIHLVAEVSKTNPYLNEAITVVYKLYVALDTGVNNWREIDSPRYNDFWSQNMDTQGQKVQNGTYNGEDYRYLVLRKTVLYPQKTGKLNIEPLTLDISVQVPTNRRDIFGSRLMKRVNRTVSAGNKTINVKPLPEAGKPVDFTGAVGDFSFDVTASKTELNATESLQIKVGVRGNGNLKLFNLPKVSLPSSLEVYEPEHTENVKTTLSGMQGSISDTYTVVPQYKGKYPIPNISFAYFDLKTESYKRLSSKDIVIDVLEGPTNNTDVNNNAATSNIGKQRVVLNSDQFAFIKTKTAFKSIEESFFFKTKLFWNLLLLPFIAIPLAIVIRKKKASRDADILGNKIRRADRLAKKYLSNAKKSLGKKEAFYIALEKALHNYLKARLLIETSDLSKDKISSLLKEKQVDETVINDFIQIIESCDLARYTPINNVTMQDDYNKAAKTISLIDKQAS</sequence>
<feature type="chain" id="PRO_5035218305" evidence="2">
    <location>
        <begin position="22"/>
        <end position="591"/>
    </location>
</feature>
<dbReference type="InterPro" id="IPR025738">
    <property type="entry name" value="BatD"/>
</dbReference>
<dbReference type="RefSeq" id="WP_199113918.1">
    <property type="nucleotide sequence ID" value="NZ_JAELVQ010000004.1"/>
</dbReference>
<evidence type="ECO:0000313" key="3">
    <source>
        <dbReference type="EMBL" id="MBJ6367386.1"/>
    </source>
</evidence>
<keyword evidence="1" id="KW-0812">Transmembrane</keyword>
<dbReference type="Pfam" id="PF13584">
    <property type="entry name" value="BatD"/>
    <property type="match status" value="2"/>
</dbReference>
<dbReference type="PANTHER" id="PTHR40940">
    <property type="entry name" value="PROTEIN BATD-RELATED"/>
    <property type="match status" value="1"/>
</dbReference>
<dbReference type="EMBL" id="JAELVQ010000004">
    <property type="protein sequence ID" value="MBJ6367386.1"/>
    <property type="molecule type" value="Genomic_DNA"/>
</dbReference>
<dbReference type="Proteomes" id="UP000610931">
    <property type="component" value="Unassembled WGS sequence"/>
</dbReference>
<dbReference type="PANTHER" id="PTHR40940:SF2">
    <property type="entry name" value="BATD"/>
    <property type="match status" value="1"/>
</dbReference>
<keyword evidence="1" id="KW-1133">Transmembrane helix</keyword>
<proteinExistence type="predicted"/>
<accession>A0A8J7LSN5</accession>
<dbReference type="AlphaFoldDB" id="A0A8J7LSN5"/>
<organism evidence="3 4">
    <name type="scientific">Snuella sedimenti</name>
    <dbReference type="NCBI Taxonomy" id="2798802"/>
    <lineage>
        <taxon>Bacteria</taxon>
        <taxon>Pseudomonadati</taxon>
        <taxon>Bacteroidota</taxon>
        <taxon>Flavobacteriia</taxon>
        <taxon>Flavobacteriales</taxon>
        <taxon>Flavobacteriaceae</taxon>
        <taxon>Snuella</taxon>
    </lineage>
</organism>
<dbReference type="PROSITE" id="PS51257">
    <property type="entry name" value="PROKAR_LIPOPROTEIN"/>
    <property type="match status" value="1"/>
</dbReference>
<gene>
    <name evidence="3" type="ORF">JF259_04725</name>
</gene>
<evidence type="ECO:0000313" key="4">
    <source>
        <dbReference type="Proteomes" id="UP000610931"/>
    </source>
</evidence>
<feature type="signal peptide" evidence="2">
    <location>
        <begin position="1"/>
        <end position="21"/>
    </location>
</feature>
<name>A0A8J7LSN5_9FLAO</name>
<reference evidence="3" key="1">
    <citation type="submission" date="2020-12" db="EMBL/GenBank/DDBJ databases">
        <title>Snuella sp. nov., isolated from sediment in Incheon.</title>
        <authorList>
            <person name="Kim W."/>
        </authorList>
    </citation>
    <scope>NUCLEOTIDE SEQUENCE</scope>
    <source>
        <strain evidence="3">CAU 1569</strain>
    </source>
</reference>
<keyword evidence="4" id="KW-1185">Reference proteome</keyword>
<protein>
    <submittedName>
        <fullName evidence="3">Protein BatD</fullName>
    </submittedName>
</protein>
<feature type="transmembrane region" description="Helical" evidence="1">
    <location>
        <begin position="449"/>
        <end position="467"/>
    </location>
</feature>
<evidence type="ECO:0000256" key="1">
    <source>
        <dbReference type="SAM" id="Phobius"/>
    </source>
</evidence>
<comment type="caution">
    <text evidence="3">The sequence shown here is derived from an EMBL/GenBank/DDBJ whole genome shotgun (WGS) entry which is preliminary data.</text>
</comment>